<keyword evidence="4" id="KW-0413">Isomerase</keyword>
<dbReference type="HOGENOM" id="CLU_009834_7_2_10"/>
<evidence type="ECO:0000313" key="6">
    <source>
        <dbReference type="EMBL" id="AIL47221.1"/>
    </source>
</evidence>
<dbReference type="InterPro" id="IPR018376">
    <property type="entry name" value="Enoyl-CoA_hyd/isom_CS"/>
</dbReference>
<gene>
    <name evidence="6" type="ORF">BD94_3446</name>
</gene>
<keyword evidence="3" id="KW-0576">Peroxisome</keyword>
<dbReference type="CDD" id="cd06558">
    <property type="entry name" value="crotonase-like"/>
    <property type="match status" value="1"/>
</dbReference>
<dbReference type="Pfam" id="PF00378">
    <property type="entry name" value="ECH_1"/>
    <property type="match status" value="1"/>
</dbReference>
<dbReference type="PROSITE" id="PS00166">
    <property type="entry name" value="ENOYL_COA_HYDRATASE"/>
    <property type="match status" value="1"/>
</dbReference>
<comment type="subcellular location">
    <subcellularLocation>
        <location evidence="1">Peroxisome</location>
    </subcellularLocation>
</comment>
<dbReference type="STRING" id="1338011.BD94_3446"/>
<dbReference type="InterPro" id="IPR001753">
    <property type="entry name" value="Enoyl-CoA_hydra/iso"/>
</dbReference>
<dbReference type="SUPFAM" id="SSF52096">
    <property type="entry name" value="ClpP/crotonase"/>
    <property type="match status" value="1"/>
</dbReference>
<dbReference type="PANTHER" id="PTHR43684">
    <property type="match status" value="1"/>
</dbReference>
<sequence>MEYTQIDIESKLEGKLKIAYLNQPESYNSLNKKMLSEIRHFMEECDKDEKVRCIAISGRGKAFCSGQNLKEALALGKDAEEERIIQRMVIDYYNPMVKSIVKNSKPVIALVNGPAVGAGAMLGLICDFTLATENSYFSQAFVNIGLIPDTAGTYYLPKLLGRQLASYLAFTGKKLSSAEAKQLGLIADVFKDEEFEAKAGEVLAQISNLPTKAIGLTKKAFNNSYTNTLSEQLDLEGIYQQDAAETEDFKEGVRAFLEKRQPDYKGK</sequence>
<protein>
    <submittedName>
        <fullName evidence="6">Enoyl-CoA hydratase</fullName>
    </submittedName>
</protein>
<evidence type="ECO:0000256" key="4">
    <source>
        <dbReference type="ARBA" id="ARBA00023235"/>
    </source>
</evidence>
<dbReference type="Proteomes" id="UP000028933">
    <property type="component" value="Chromosome"/>
</dbReference>
<evidence type="ECO:0000256" key="2">
    <source>
        <dbReference type="ARBA" id="ARBA00005254"/>
    </source>
</evidence>
<dbReference type="EMBL" id="CP007547">
    <property type="protein sequence ID" value="AIL47221.1"/>
    <property type="molecule type" value="Genomic_DNA"/>
</dbReference>
<reference evidence="6" key="2">
    <citation type="journal article" date="2015" name="Genome Biol. Evol.">
        <title>Complete Genome Sequence and Transcriptomic Analysis of the Novel Pathogen Elizabethkingia anophelis in Response to Oxidative Stress.</title>
        <authorList>
            <person name="Li Y."/>
            <person name="Liu Y."/>
            <person name="Chew S.C."/>
            <person name="Tay M."/>
            <person name="Salido M.M."/>
            <person name="Teo J."/>
            <person name="Lauro F.M."/>
            <person name="Givskov M."/>
            <person name="Yang L."/>
        </authorList>
    </citation>
    <scope>NUCLEOTIDE SEQUENCE</scope>
    <source>
        <strain evidence="6">NUHP1</strain>
    </source>
</reference>
<dbReference type="Gene3D" id="3.90.226.10">
    <property type="entry name" value="2-enoyl-CoA Hydratase, Chain A, domain 1"/>
    <property type="match status" value="1"/>
</dbReference>
<dbReference type="InterPro" id="IPR029045">
    <property type="entry name" value="ClpP/crotonase-like_dom_sf"/>
</dbReference>
<dbReference type="InterPro" id="IPR051053">
    <property type="entry name" value="ECH/Chromodomain_protein"/>
</dbReference>
<proteinExistence type="inferred from homology"/>
<dbReference type="InterPro" id="IPR014748">
    <property type="entry name" value="Enoyl-CoA_hydra_C"/>
</dbReference>
<reference evidence="6" key="1">
    <citation type="journal article" date="2013" name="Lancet">
        <title>First case of E anophelis outbreak in an intensive-care unit.</title>
        <authorList>
            <person name="Teo J."/>
            <person name="Tan S.Y."/>
            <person name="Tay M."/>
            <person name="Ding Y."/>
            <person name="Kjelleberg S."/>
            <person name="Givskov M."/>
            <person name="Lin R.T."/>
            <person name="Yang L."/>
        </authorList>
    </citation>
    <scope>NUCLEOTIDE SEQUENCE [LARGE SCALE GENOMIC DNA]</scope>
    <source>
        <strain evidence="6">NUHP1</strain>
    </source>
</reference>
<evidence type="ECO:0000256" key="3">
    <source>
        <dbReference type="ARBA" id="ARBA00023140"/>
    </source>
</evidence>
<accession>A0A077EHW3</accession>
<dbReference type="eggNOG" id="COG1024">
    <property type="taxonomic scope" value="Bacteria"/>
</dbReference>
<dbReference type="GeneID" id="56684519"/>
<evidence type="ECO:0000313" key="7">
    <source>
        <dbReference type="Proteomes" id="UP000028933"/>
    </source>
</evidence>
<dbReference type="PANTHER" id="PTHR43684:SF1">
    <property type="entry name" value="ENOYL-COA DELTA ISOMERASE 2"/>
    <property type="match status" value="1"/>
</dbReference>
<dbReference type="AlphaFoldDB" id="A0A077EHW3"/>
<evidence type="ECO:0000256" key="1">
    <source>
        <dbReference type="ARBA" id="ARBA00004275"/>
    </source>
</evidence>
<dbReference type="Gene3D" id="1.10.12.10">
    <property type="entry name" value="Lyase 2-enoyl-coa Hydratase, Chain A, domain 2"/>
    <property type="match status" value="1"/>
</dbReference>
<dbReference type="RefSeq" id="WP_009089056.1">
    <property type="nucleotide sequence ID" value="NZ_CP007547.1"/>
</dbReference>
<dbReference type="GO" id="GO:0004165">
    <property type="term" value="F:delta(3)-delta(2)-enoyl-CoA isomerase activity"/>
    <property type="evidence" value="ECO:0007669"/>
    <property type="project" value="UniProtKB-ARBA"/>
</dbReference>
<organism evidence="6 7">
    <name type="scientific">Elizabethkingia anophelis NUHP1</name>
    <dbReference type="NCBI Taxonomy" id="1338011"/>
    <lineage>
        <taxon>Bacteria</taxon>
        <taxon>Pseudomonadati</taxon>
        <taxon>Bacteroidota</taxon>
        <taxon>Flavobacteriia</taxon>
        <taxon>Flavobacteriales</taxon>
        <taxon>Weeksellaceae</taxon>
        <taxon>Elizabethkingia</taxon>
    </lineage>
</organism>
<evidence type="ECO:0000256" key="5">
    <source>
        <dbReference type="RuleBase" id="RU003707"/>
    </source>
</evidence>
<name>A0A077EHW3_9FLAO</name>
<comment type="similarity">
    <text evidence="2 5">Belongs to the enoyl-CoA hydratase/isomerase family.</text>
</comment>
<dbReference type="KEGG" id="eao:BD94_3446"/>